<comment type="subunit">
    <text evidence="9">Homodimer, forms a heterotetramer with a Cas1 homodimer.</text>
</comment>
<keyword evidence="4 9" id="KW-0479">Metal-binding</keyword>
<dbReference type="Gene3D" id="3.30.70.240">
    <property type="match status" value="1"/>
</dbReference>
<name>A0A6N9TNP6_DISTH</name>
<feature type="binding site" evidence="9">
    <location>
        <position position="10"/>
    </location>
    <ligand>
        <name>Mg(2+)</name>
        <dbReference type="ChEBI" id="CHEBI:18420"/>
        <note>catalytic</note>
    </ligand>
</feature>
<reference evidence="10 11" key="1">
    <citation type="submission" date="2020-02" db="EMBL/GenBank/DDBJ databases">
        <title>Comparative genomics of sulfur disproportionating microorganisms.</title>
        <authorList>
            <person name="Ward L.M."/>
            <person name="Bertran E."/>
            <person name="Johnston D.T."/>
        </authorList>
    </citation>
    <scope>NUCLEOTIDE SEQUENCE [LARGE SCALE GENOMIC DNA]</scope>
    <source>
        <strain evidence="10 11">DSM 100025</strain>
    </source>
</reference>
<keyword evidence="6 9" id="KW-0378">Hydrolase</keyword>
<evidence type="ECO:0000256" key="5">
    <source>
        <dbReference type="ARBA" id="ARBA00022759"/>
    </source>
</evidence>
<keyword evidence="8 9" id="KW-0051">Antiviral defense</keyword>
<dbReference type="GO" id="GO:0051607">
    <property type="term" value="P:defense response to virus"/>
    <property type="evidence" value="ECO:0007669"/>
    <property type="project" value="UniProtKB-UniRule"/>
</dbReference>
<dbReference type="PANTHER" id="PTHR34405">
    <property type="entry name" value="CRISPR-ASSOCIATED ENDORIBONUCLEASE CAS2"/>
    <property type="match status" value="1"/>
</dbReference>
<dbReference type="GO" id="GO:0046872">
    <property type="term" value="F:metal ion binding"/>
    <property type="evidence" value="ECO:0007669"/>
    <property type="project" value="UniProtKB-UniRule"/>
</dbReference>
<evidence type="ECO:0000313" key="11">
    <source>
        <dbReference type="Proteomes" id="UP000469346"/>
    </source>
</evidence>
<dbReference type="GO" id="GO:0004521">
    <property type="term" value="F:RNA endonuclease activity"/>
    <property type="evidence" value="ECO:0007669"/>
    <property type="project" value="InterPro"/>
</dbReference>
<evidence type="ECO:0000256" key="1">
    <source>
        <dbReference type="ARBA" id="ARBA00001946"/>
    </source>
</evidence>
<evidence type="ECO:0000256" key="6">
    <source>
        <dbReference type="ARBA" id="ARBA00022801"/>
    </source>
</evidence>
<dbReference type="PANTHER" id="PTHR34405:SF3">
    <property type="entry name" value="CRISPR-ASSOCIATED ENDORIBONUCLEASE CAS2 3"/>
    <property type="match status" value="1"/>
</dbReference>
<organism evidence="10 11">
    <name type="scientific">Dissulfurirhabdus thermomarina</name>
    <dbReference type="NCBI Taxonomy" id="1765737"/>
    <lineage>
        <taxon>Bacteria</taxon>
        <taxon>Deltaproteobacteria</taxon>
        <taxon>Dissulfurirhabdaceae</taxon>
        <taxon>Dissulfurirhabdus</taxon>
    </lineage>
</organism>
<evidence type="ECO:0000256" key="4">
    <source>
        <dbReference type="ARBA" id="ARBA00022723"/>
    </source>
</evidence>
<comment type="caution">
    <text evidence="10">The sequence shown here is derived from an EMBL/GenBank/DDBJ whole genome shotgun (WGS) entry which is preliminary data.</text>
</comment>
<dbReference type="GO" id="GO:0016787">
    <property type="term" value="F:hydrolase activity"/>
    <property type="evidence" value="ECO:0007669"/>
    <property type="project" value="UniProtKB-KW"/>
</dbReference>
<comment type="cofactor">
    <cofactor evidence="1 9">
        <name>Mg(2+)</name>
        <dbReference type="ChEBI" id="CHEBI:18420"/>
    </cofactor>
</comment>
<evidence type="ECO:0000256" key="8">
    <source>
        <dbReference type="ARBA" id="ARBA00023118"/>
    </source>
</evidence>
<dbReference type="SUPFAM" id="SSF143430">
    <property type="entry name" value="TTP0101/SSO1404-like"/>
    <property type="match status" value="1"/>
</dbReference>
<proteinExistence type="inferred from homology"/>
<dbReference type="InterPro" id="IPR019199">
    <property type="entry name" value="Virulence_VapD/CRISPR_Cas2"/>
</dbReference>
<protein>
    <recommendedName>
        <fullName evidence="9">CRISPR-associated endoribonuclease Cas2</fullName>
        <ecNumber evidence="9">3.1.-.-</ecNumber>
    </recommendedName>
</protein>
<dbReference type="NCBIfam" id="TIGR01573">
    <property type="entry name" value="cas2"/>
    <property type="match status" value="1"/>
</dbReference>
<dbReference type="AlphaFoldDB" id="A0A6N9TNP6"/>
<keyword evidence="3 9" id="KW-0540">Nuclease</keyword>
<dbReference type="EC" id="3.1.-.-" evidence="9"/>
<keyword evidence="7 9" id="KW-0460">Magnesium</keyword>
<keyword evidence="11" id="KW-1185">Reference proteome</keyword>
<gene>
    <name evidence="9 10" type="primary">cas2</name>
    <name evidence="10" type="ORF">G3N55_08665</name>
</gene>
<dbReference type="Pfam" id="PF09827">
    <property type="entry name" value="CRISPR_Cas2"/>
    <property type="match status" value="1"/>
</dbReference>
<comment type="similarity">
    <text evidence="2 9">Belongs to the CRISPR-associated endoribonuclease Cas2 protein family.</text>
</comment>
<sequence>MRRCYLVCYDIRDPKRLRRVHKVLKGYGESWQFSVFFCVLKDIDRVRLQTDLEERLNQKEDQVMILDLGPNEEDARKAATVIGQPLPKQHNGVIVV</sequence>
<dbReference type="RefSeq" id="WP_163299039.1">
    <property type="nucleotide sequence ID" value="NZ_JAAGRR010000098.1"/>
</dbReference>
<dbReference type="InterPro" id="IPR021127">
    <property type="entry name" value="CRISPR_associated_Cas2"/>
</dbReference>
<dbReference type="GO" id="GO:0043571">
    <property type="term" value="P:maintenance of CRISPR repeat elements"/>
    <property type="evidence" value="ECO:0007669"/>
    <property type="project" value="UniProtKB-UniRule"/>
</dbReference>
<evidence type="ECO:0000256" key="9">
    <source>
        <dbReference type="HAMAP-Rule" id="MF_01471"/>
    </source>
</evidence>
<comment type="function">
    <text evidence="9">CRISPR (clustered regularly interspaced short palindromic repeat), is an adaptive immune system that provides protection against mobile genetic elements (viruses, transposable elements and conjugative plasmids). CRISPR clusters contain sequences complementary to antecedent mobile elements and target invading nucleic acids. CRISPR clusters are transcribed and processed into CRISPR RNA (crRNA). Functions as a ssRNA-specific endoribonuclease. Involved in the integration of spacer DNA into the CRISPR cassette.</text>
</comment>
<evidence type="ECO:0000256" key="3">
    <source>
        <dbReference type="ARBA" id="ARBA00022722"/>
    </source>
</evidence>
<dbReference type="Proteomes" id="UP000469346">
    <property type="component" value="Unassembled WGS sequence"/>
</dbReference>
<keyword evidence="5 9" id="KW-0255">Endonuclease</keyword>
<dbReference type="CDD" id="cd09725">
    <property type="entry name" value="Cas2_I_II_III"/>
    <property type="match status" value="1"/>
</dbReference>
<evidence type="ECO:0000256" key="7">
    <source>
        <dbReference type="ARBA" id="ARBA00022842"/>
    </source>
</evidence>
<accession>A0A6N9TNP6</accession>
<evidence type="ECO:0000313" key="10">
    <source>
        <dbReference type="EMBL" id="NDY42911.1"/>
    </source>
</evidence>
<dbReference type="HAMAP" id="MF_01471">
    <property type="entry name" value="Cas2"/>
    <property type="match status" value="1"/>
</dbReference>
<dbReference type="EMBL" id="JAAGRR010000098">
    <property type="protein sequence ID" value="NDY42911.1"/>
    <property type="molecule type" value="Genomic_DNA"/>
</dbReference>
<evidence type="ECO:0000256" key="2">
    <source>
        <dbReference type="ARBA" id="ARBA00009959"/>
    </source>
</evidence>